<comment type="caution">
    <text evidence="7">The sequence shown here is derived from an EMBL/GenBank/DDBJ whole genome shotgun (WGS) entry which is preliminary data.</text>
</comment>
<feature type="transmembrane region" description="Helical" evidence="6">
    <location>
        <begin position="377"/>
        <end position="397"/>
    </location>
</feature>
<dbReference type="GO" id="GO:0005886">
    <property type="term" value="C:plasma membrane"/>
    <property type="evidence" value="ECO:0007669"/>
    <property type="project" value="UniProtKB-SubCell"/>
</dbReference>
<keyword evidence="4 6" id="KW-1133">Transmembrane helix</keyword>
<reference evidence="7 8" key="1">
    <citation type="submission" date="2018-08" db="EMBL/GenBank/DDBJ databases">
        <title>Freshwater and sediment microbial communities from various areas in North America, analyzing microbe dynamics in response to fracking.</title>
        <authorList>
            <person name="Lamendella R."/>
        </authorList>
    </citation>
    <scope>NUCLEOTIDE SEQUENCE [LARGE SCALE GENOMIC DNA]</scope>
    <source>
        <strain evidence="7 8">DB-1</strain>
    </source>
</reference>
<feature type="transmembrane region" description="Helical" evidence="6">
    <location>
        <begin position="111"/>
        <end position="129"/>
    </location>
</feature>
<dbReference type="InterPro" id="IPR050833">
    <property type="entry name" value="Poly_Biosynth_Transport"/>
</dbReference>
<feature type="transmembrane region" description="Helical" evidence="6">
    <location>
        <begin position="76"/>
        <end position="99"/>
    </location>
</feature>
<evidence type="ECO:0000256" key="5">
    <source>
        <dbReference type="ARBA" id="ARBA00023136"/>
    </source>
</evidence>
<dbReference type="PANTHER" id="PTHR30250:SF11">
    <property type="entry name" value="O-ANTIGEN TRANSPORTER-RELATED"/>
    <property type="match status" value="1"/>
</dbReference>
<dbReference type="Pfam" id="PF13440">
    <property type="entry name" value="Polysacc_synt_3"/>
    <property type="match status" value="1"/>
</dbReference>
<evidence type="ECO:0000313" key="7">
    <source>
        <dbReference type="EMBL" id="REF41495.1"/>
    </source>
</evidence>
<dbReference type="AlphaFoldDB" id="A0A3D9VQS4"/>
<gene>
    <name evidence="7" type="ORF">DET55_101233</name>
</gene>
<evidence type="ECO:0000256" key="1">
    <source>
        <dbReference type="ARBA" id="ARBA00004651"/>
    </source>
</evidence>
<evidence type="ECO:0000256" key="4">
    <source>
        <dbReference type="ARBA" id="ARBA00022989"/>
    </source>
</evidence>
<accession>A0A3D9VQS4</accession>
<feature type="transmembrane region" description="Helical" evidence="6">
    <location>
        <begin position="288"/>
        <end position="307"/>
    </location>
</feature>
<feature type="transmembrane region" description="Helical" evidence="6">
    <location>
        <begin position="165"/>
        <end position="184"/>
    </location>
</feature>
<name>A0A3D9VQS4_BACMY</name>
<dbReference type="EMBL" id="QTTY01000001">
    <property type="protein sequence ID" value="REF41495.1"/>
    <property type="molecule type" value="Genomic_DNA"/>
</dbReference>
<keyword evidence="5 6" id="KW-0472">Membrane</keyword>
<feature type="transmembrane region" description="Helical" evidence="6">
    <location>
        <begin position="205"/>
        <end position="229"/>
    </location>
</feature>
<dbReference type="Proteomes" id="UP000256530">
    <property type="component" value="Unassembled WGS sequence"/>
</dbReference>
<sequence length="400" mass="45028">MHLLSANFLLQIAGFGGQIFLTRILSVEDIGRLKVLQSFLSNLVIIAGLGLNVAILKMCSEKISIQKKQKLFEDGFKVTVIFSVFITLLTIVIAGFGGFSSDIKINNLMKFYALQVPFLSISAYFVAYLQSQKKIHLMSNVQSISKIAVVIISILGAYIYGMTGYIITLVIALSLTTLLFVPFIKSELQSIKYKRIDKGLIAKPLKLGSYSFITNLLGQLILTFNILILNYMNVEQKEVGYYGIAQLIITSMMIIPNTLNQLMIPYISEQTDNRVQIRKMLKKFESRMLMITALLCTSTFFIIPLMMPLIFGKEYVNSVPYFQILVIGLFFWSVYSPKGITLLSIGRVDLNFKVSCISFVFNISLNLILIYKFGALGAAIATTATYFVTIFINRIYFKKI</sequence>
<comment type="subcellular location">
    <subcellularLocation>
        <location evidence="1">Cell membrane</location>
        <topology evidence="1">Multi-pass membrane protein</topology>
    </subcellularLocation>
</comment>
<evidence type="ECO:0000256" key="3">
    <source>
        <dbReference type="ARBA" id="ARBA00022692"/>
    </source>
</evidence>
<protein>
    <submittedName>
        <fullName evidence="7">O-antigen/teichoic acid export membrane protein</fullName>
    </submittedName>
</protein>
<keyword evidence="3 6" id="KW-0812">Transmembrane</keyword>
<organism evidence="7 8">
    <name type="scientific">Bacillus mycoides</name>
    <dbReference type="NCBI Taxonomy" id="1405"/>
    <lineage>
        <taxon>Bacteria</taxon>
        <taxon>Bacillati</taxon>
        <taxon>Bacillota</taxon>
        <taxon>Bacilli</taxon>
        <taxon>Bacillales</taxon>
        <taxon>Bacillaceae</taxon>
        <taxon>Bacillus</taxon>
        <taxon>Bacillus cereus group</taxon>
    </lineage>
</organism>
<evidence type="ECO:0000313" key="8">
    <source>
        <dbReference type="Proteomes" id="UP000256530"/>
    </source>
</evidence>
<feature type="transmembrane region" description="Helical" evidence="6">
    <location>
        <begin position="350"/>
        <end position="371"/>
    </location>
</feature>
<dbReference type="CDD" id="cd13128">
    <property type="entry name" value="MATE_Wzx_like"/>
    <property type="match status" value="1"/>
</dbReference>
<feature type="transmembrane region" description="Helical" evidence="6">
    <location>
        <begin position="36"/>
        <end position="55"/>
    </location>
</feature>
<evidence type="ECO:0000256" key="6">
    <source>
        <dbReference type="SAM" id="Phobius"/>
    </source>
</evidence>
<proteinExistence type="predicted"/>
<feature type="transmembrane region" description="Helical" evidence="6">
    <location>
        <begin position="141"/>
        <end position="159"/>
    </location>
</feature>
<feature type="transmembrane region" description="Helical" evidence="6">
    <location>
        <begin position="241"/>
        <end position="267"/>
    </location>
</feature>
<evidence type="ECO:0000256" key="2">
    <source>
        <dbReference type="ARBA" id="ARBA00022475"/>
    </source>
</evidence>
<feature type="transmembrane region" description="Helical" evidence="6">
    <location>
        <begin position="319"/>
        <end position="338"/>
    </location>
</feature>
<keyword evidence="2" id="KW-1003">Cell membrane</keyword>
<dbReference type="PANTHER" id="PTHR30250">
    <property type="entry name" value="PST FAMILY PREDICTED COLANIC ACID TRANSPORTER"/>
    <property type="match status" value="1"/>
</dbReference>